<keyword evidence="7" id="KW-0238">DNA-binding</keyword>
<evidence type="ECO:0000256" key="5">
    <source>
        <dbReference type="ARBA" id="ARBA00022833"/>
    </source>
</evidence>
<keyword evidence="3" id="KW-0479">Metal-binding</keyword>
<protein>
    <submittedName>
        <fullName evidence="10">TATA box-binding protein-associated factor RNA polymerase I subunit B</fullName>
    </submittedName>
</protein>
<comment type="caution">
    <text evidence="10">The sequence shown here is derived from an EMBL/GenBank/DDBJ whole genome shotgun (WGS) entry which is preliminary data.</text>
</comment>
<dbReference type="PANTHER" id="PTHR31576:SF2">
    <property type="entry name" value="TATA BOX-BINDING PROTEIN-ASSOCIATED FACTOR RNA POLYMERASE I SUBUNIT B"/>
    <property type="match status" value="1"/>
</dbReference>
<evidence type="ECO:0000256" key="3">
    <source>
        <dbReference type="ARBA" id="ARBA00022723"/>
    </source>
</evidence>
<sequence>MIWYRSLSSTIPLSYSLAISFLVCHVTKEAILPTYILKWAIEGKLPYFAASVEIKKQLGSHSKACPISVSRMFRHINVVSPQKLESMAADIAHKIQLELPLVNFYAIAYRYCRQLSLPTSKILYMACHTCEWSMPPELYLSANELNSDMMNSDLNKIL</sequence>
<gene>
    <name evidence="10" type="ORF">Fot_24353</name>
</gene>
<evidence type="ECO:0000256" key="4">
    <source>
        <dbReference type="ARBA" id="ARBA00022771"/>
    </source>
</evidence>
<keyword evidence="11" id="KW-1185">Reference proteome</keyword>
<evidence type="ECO:0000256" key="9">
    <source>
        <dbReference type="ARBA" id="ARBA00023242"/>
    </source>
</evidence>
<comment type="subcellular location">
    <subcellularLocation>
        <location evidence="1">Nucleus</location>
        <location evidence="1">Nucleolus</location>
    </subcellularLocation>
</comment>
<dbReference type="PANTHER" id="PTHR31576">
    <property type="entry name" value="TATA BOX-BINDING PROTEIN-ASSOCIATED FACTOR RNA POLYMERASE I SUBUNIT B"/>
    <property type="match status" value="1"/>
</dbReference>
<dbReference type="Proteomes" id="UP001604277">
    <property type="component" value="Unassembled WGS sequence"/>
</dbReference>
<evidence type="ECO:0000313" key="10">
    <source>
        <dbReference type="EMBL" id="KAL2520430.1"/>
    </source>
</evidence>
<dbReference type="GO" id="GO:0008270">
    <property type="term" value="F:zinc ion binding"/>
    <property type="evidence" value="ECO:0007669"/>
    <property type="project" value="UniProtKB-KW"/>
</dbReference>
<evidence type="ECO:0000256" key="7">
    <source>
        <dbReference type="ARBA" id="ARBA00023125"/>
    </source>
</evidence>
<keyword evidence="6" id="KW-0805">Transcription regulation</keyword>
<evidence type="ECO:0000256" key="2">
    <source>
        <dbReference type="ARBA" id="ARBA00006899"/>
    </source>
</evidence>
<dbReference type="AlphaFoldDB" id="A0ABD1U782"/>
<evidence type="ECO:0000256" key="6">
    <source>
        <dbReference type="ARBA" id="ARBA00023015"/>
    </source>
</evidence>
<dbReference type="EMBL" id="JBFOLJ010000007">
    <property type="protein sequence ID" value="KAL2520430.1"/>
    <property type="molecule type" value="Genomic_DNA"/>
</dbReference>
<dbReference type="GO" id="GO:0005730">
    <property type="term" value="C:nucleolus"/>
    <property type="evidence" value="ECO:0007669"/>
    <property type="project" value="UniProtKB-SubCell"/>
</dbReference>
<reference evidence="11" key="1">
    <citation type="submission" date="2024-07" db="EMBL/GenBank/DDBJ databases">
        <title>Two chromosome-level genome assemblies of Korean endemic species Abeliophyllum distichum and Forsythia ovata (Oleaceae).</title>
        <authorList>
            <person name="Jang H."/>
        </authorList>
    </citation>
    <scope>NUCLEOTIDE SEQUENCE [LARGE SCALE GENOMIC DNA]</scope>
</reference>
<evidence type="ECO:0000256" key="8">
    <source>
        <dbReference type="ARBA" id="ARBA00023163"/>
    </source>
</evidence>
<evidence type="ECO:0000256" key="1">
    <source>
        <dbReference type="ARBA" id="ARBA00004604"/>
    </source>
</evidence>
<dbReference type="GO" id="GO:0003677">
    <property type="term" value="F:DNA binding"/>
    <property type="evidence" value="ECO:0007669"/>
    <property type="project" value="UniProtKB-KW"/>
</dbReference>
<keyword evidence="5" id="KW-0862">Zinc</keyword>
<accession>A0ABD1U782</accession>
<name>A0ABD1U782_9LAMI</name>
<organism evidence="10 11">
    <name type="scientific">Forsythia ovata</name>
    <dbReference type="NCBI Taxonomy" id="205694"/>
    <lineage>
        <taxon>Eukaryota</taxon>
        <taxon>Viridiplantae</taxon>
        <taxon>Streptophyta</taxon>
        <taxon>Embryophyta</taxon>
        <taxon>Tracheophyta</taxon>
        <taxon>Spermatophyta</taxon>
        <taxon>Magnoliopsida</taxon>
        <taxon>eudicotyledons</taxon>
        <taxon>Gunneridae</taxon>
        <taxon>Pentapetalae</taxon>
        <taxon>asterids</taxon>
        <taxon>lamiids</taxon>
        <taxon>Lamiales</taxon>
        <taxon>Oleaceae</taxon>
        <taxon>Forsythieae</taxon>
        <taxon>Forsythia</taxon>
    </lineage>
</organism>
<comment type="similarity">
    <text evidence="2">Belongs to the RRN7/TAF1B family.</text>
</comment>
<keyword evidence="4" id="KW-0863">Zinc-finger</keyword>
<keyword evidence="9" id="KW-0539">Nucleus</keyword>
<dbReference type="InterPro" id="IPR033599">
    <property type="entry name" value="TAF1B/Rrn7"/>
</dbReference>
<keyword evidence="8" id="KW-0804">Transcription</keyword>
<evidence type="ECO:0000313" key="11">
    <source>
        <dbReference type="Proteomes" id="UP001604277"/>
    </source>
</evidence>
<proteinExistence type="inferred from homology"/>